<evidence type="ECO:0000259" key="7">
    <source>
        <dbReference type="PROSITE" id="PS51489"/>
    </source>
</evidence>
<organism evidence="8 9">
    <name type="scientific">Viridothelium virens</name>
    <name type="common">Speckled blister lichen</name>
    <name type="synonym">Trypethelium virens</name>
    <dbReference type="NCBI Taxonomy" id="1048519"/>
    <lineage>
        <taxon>Eukaryota</taxon>
        <taxon>Fungi</taxon>
        <taxon>Dikarya</taxon>
        <taxon>Ascomycota</taxon>
        <taxon>Pezizomycotina</taxon>
        <taxon>Dothideomycetes</taxon>
        <taxon>Dothideomycetes incertae sedis</taxon>
        <taxon>Trypetheliales</taxon>
        <taxon>Trypetheliaceae</taxon>
        <taxon>Viridothelium</taxon>
    </lineage>
</organism>
<feature type="domain" description="BUB1 N-terminal" evidence="7">
    <location>
        <begin position="60"/>
        <end position="219"/>
    </location>
</feature>
<feature type="region of interest" description="Disordered" evidence="5">
    <location>
        <begin position="651"/>
        <end position="689"/>
    </location>
</feature>
<dbReference type="Proteomes" id="UP000800092">
    <property type="component" value="Unassembled WGS sequence"/>
</dbReference>
<keyword evidence="3" id="KW-0995">Kinetochore</keyword>
<dbReference type="PANTHER" id="PTHR14030:SF4">
    <property type="entry name" value="BUB1 KINASE, ISOFORM A-RELATED"/>
    <property type="match status" value="1"/>
</dbReference>
<dbReference type="GO" id="GO:0032991">
    <property type="term" value="C:protein-containing complex"/>
    <property type="evidence" value="ECO:0007669"/>
    <property type="project" value="UniProtKB-ARBA"/>
</dbReference>
<reference evidence="8" key="1">
    <citation type="journal article" date="2020" name="Stud. Mycol.">
        <title>101 Dothideomycetes genomes: a test case for predicting lifestyles and emergence of pathogens.</title>
        <authorList>
            <person name="Haridas S."/>
            <person name="Albert R."/>
            <person name="Binder M."/>
            <person name="Bloem J."/>
            <person name="Labutti K."/>
            <person name="Salamov A."/>
            <person name="Andreopoulos B."/>
            <person name="Baker S."/>
            <person name="Barry K."/>
            <person name="Bills G."/>
            <person name="Bluhm B."/>
            <person name="Cannon C."/>
            <person name="Castanera R."/>
            <person name="Culley D."/>
            <person name="Daum C."/>
            <person name="Ezra D."/>
            <person name="Gonzalez J."/>
            <person name="Henrissat B."/>
            <person name="Kuo A."/>
            <person name="Liang C."/>
            <person name="Lipzen A."/>
            <person name="Lutzoni F."/>
            <person name="Magnuson J."/>
            <person name="Mondo S."/>
            <person name="Nolan M."/>
            <person name="Ohm R."/>
            <person name="Pangilinan J."/>
            <person name="Park H.-J."/>
            <person name="Ramirez L."/>
            <person name="Alfaro M."/>
            <person name="Sun H."/>
            <person name="Tritt A."/>
            <person name="Yoshinaga Y."/>
            <person name="Zwiers L.-H."/>
            <person name="Turgeon B."/>
            <person name="Goodwin S."/>
            <person name="Spatafora J."/>
            <person name="Crous P."/>
            <person name="Grigoriev I."/>
        </authorList>
    </citation>
    <scope>NUCLEOTIDE SEQUENCE</scope>
    <source>
        <strain evidence="8">Tuck. ex Michener</strain>
    </source>
</reference>
<dbReference type="PROSITE" id="PS51489">
    <property type="entry name" value="BUB1_N"/>
    <property type="match status" value="1"/>
</dbReference>
<keyword evidence="9" id="KW-1185">Reference proteome</keyword>
<feature type="compositionally biased region" description="Acidic residues" evidence="5">
    <location>
        <begin position="537"/>
        <end position="550"/>
    </location>
</feature>
<keyword evidence="2" id="KW-0158">Chromosome</keyword>
<evidence type="ECO:0000313" key="9">
    <source>
        <dbReference type="Proteomes" id="UP000800092"/>
    </source>
</evidence>
<dbReference type="PROSITE" id="PS00108">
    <property type="entry name" value="PROTEIN_KINASE_ST"/>
    <property type="match status" value="1"/>
</dbReference>
<protein>
    <submittedName>
        <fullName evidence="8">Uncharacterized protein</fullName>
    </submittedName>
</protein>
<feature type="region of interest" description="Disordered" evidence="5">
    <location>
        <begin position="759"/>
        <end position="812"/>
    </location>
</feature>
<dbReference type="InterPro" id="IPR015661">
    <property type="entry name" value="Bub1/Mad3"/>
</dbReference>
<dbReference type="InterPro" id="IPR000719">
    <property type="entry name" value="Prot_kinase_dom"/>
</dbReference>
<evidence type="ECO:0000256" key="2">
    <source>
        <dbReference type="ARBA" id="ARBA00022454"/>
    </source>
</evidence>
<dbReference type="GO" id="GO:0005634">
    <property type="term" value="C:nucleus"/>
    <property type="evidence" value="ECO:0007669"/>
    <property type="project" value="TreeGrafter"/>
</dbReference>
<feature type="domain" description="Protein kinase" evidence="6">
    <location>
        <begin position="893"/>
        <end position="1249"/>
    </location>
</feature>
<accession>A0A6A6GYG6</accession>
<feature type="compositionally biased region" description="Basic and acidic residues" evidence="5">
    <location>
        <begin position="451"/>
        <end position="468"/>
    </location>
</feature>
<gene>
    <name evidence="8" type="ORF">EV356DRAFT_579972</name>
</gene>
<comment type="subcellular location">
    <subcellularLocation>
        <location evidence="1">Chromosome</location>
        <location evidence="1">Centromere</location>
        <location evidence="1">Kinetochore</location>
    </subcellularLocation>
</comment>
<feature type="region of interest" description="Disordered" evidence="5">
    <location>
        <begin position="915"/>
        <end position="936"/>
    </location>
</feature>
<evidence type="ECO:0000256" key="4">
    <source>
        <dbReference type="ARBA" id="ARBA00023328"/>
    </source>
</evidence>
<dbReference type="GO" id="GO:0007094">
    <property type="term" value="P:mitotic spindle assembly checkpoint signaling"/>
    <property type="evidence" value="ECO:0007669"/>
    <property type="project" value="InterPro"/>
</dbReference>
<feature type="region of interest" description="Disordered" evidence="5">
    <location>
        <begin position="447"/>
        <end position="468"/>
    </location>
</feature>
<dbReference type="Gene3D" id="1.10.510.10">
    <property type="entry name" value="Transferase(Phosphotransferase) domain 1"/>
    <property type="match status" value="1"/>
</dbReference>
<name>A0A6A6GYG6_VIRVR</name>
<dbReference type="InterPro" id="IPR008271">
    <property type="entry name" value="Ser/Thr_kinase_AS"/>
</dbReference>
<dbReference type="GO" id="GO:0004672">
    <property type="term" value="F:protein kinase activity"/>
    <property type="evidence" value="ECO:0007669"/>
    <property type="project" value="InterPro"/>
</dbReference>
<feature type="compositionally biased region" description="Polar residues" evidence="5">
    <location>
        <begin position="207"/>
        <end position="217"/>
    </location>
</feature>
<dbReference type="GO" id="GO:0000776">
    <property type="term" value="C:kinetochore"/>
    <property type="evidence" value="ECO:0007669"/>
    <property type="project" value="UniProtKB-KW"/>
</dbReference>
<evidence type="ECO:0000256" key="1">
    <source>
        <dbReference type="ARBA" id="ARBA00004629"/>
    </source>
</evidence>
<sequence length="1276" mass="142910">MASGDLISFEIIENHKENISSLPSGRSAKALARTLSPLASRPTPSLSDAQSLNDSIRADFEKELQNLDESDDPLDVFDRYVKWTLDAYPSAQATPQSQLLPLLERATKTFLSSPHYKNDPRYLKLWLHYIRLFGDTPRETFAFLARHNVGELLALYYEEYAAWLEGAGRWTQAEEVYRMGLDKQARPHERLARKFGEFERRREEKGQTANEPSSPALPTTRPALAEKVDPFSSHAAEDVTADPQARDRREGLGTATKPARQKLAIFSDADEPERTGSREGPRGWESIQSLGERKKENTVEARPWAGETMKGGRRNAGMSKMMVFKDQSSSNHEYRHALPNPLPKSQCIPNPKTGRIDFVFAKLDAIYPNPEDPLEEYSFEELRAQHRGWLDHSWTGEEGTDTDCKPQAKVTHSREIGEMPFDDKHATENPTETLEKKFQKTLALNDVDENGAPREDRDFERRLRREEKANRTRKIKMMEIKAETQTVQTNLASPTGPRLKKKKSGERATEPTMTINTKEAMEEVYGIFSAPLSSQQEAEESEESDDEEDYTSAGESTGTCRISSANSECEDETRAEFGEETYKEVIENQQKHQHDDQHDDTVSDAKSEAEWSEFTASKHLPIAEEIDDATQRIAPSDSGDFEVYQDAEEVKLSTQEQVNTPVDDGDSENVPPETKLVSLPPEDFEAPTHPFRNADQIAQSRLPFMTPIVEKTESSLGMATAKTDKDYFNSKTPCRQTTIKTPTIPEIEGDKLLSSPFQEVLNESSPPRKKLEPILTGSRPKKSKSTVSPIKKPLASRAPLAKEERPKGPIITDLQCNPVDENIRKTILEQVQPPLYNFDGFHDHRTEDSNRLPDINKFVKALAKARKSGAVEKNAATVAPPPTLHFPNAERSYTVKRELGKGAFAPVYLVESSTATEDTSTIEDESTNSSNEPAKMGQGAFARTHRQQLEAIKSEDPPTAWEFYIIRAAHRRLGVHRAADSIIHAHEMHLYRNECFLVEAYHDQGTLLDLVNLARSESAKAGAGSGASPGVDETLAMFLAAEMLRTVEALHRQGIIHGDLKPDNVLVRFDEVAGTHSSAASLSSSRHGEPWESQYQASGAGGWSRKGVTLIDFGRGIDTRAFPASVQFVADWPTAETDCAEMRELRPWTYQADYHGLAGCVYSLLFGKYIETVVEKSADAGIVGGVGAGASNKRYKIKEGLKRYWQTEIWSQCFELLLNSAKMVEREEGGRLPVLKGLKGVREKMEEWLAENCEKGMGLKGTIRRMEGLIKERRRG</sequence>
<feature type="compositionally biased region" description="Basic and acidic residues" evidence="5">
    <location>
        <begin position="272"/>
        <end position="282"/>
    </location>
</feature>
<dbReference type="Pfam" id="PF08311">
    <property type="entry name" value="Mad3_BUB1_I"/>
    <property type="match status" value="1"/>
</dbReference>
<keyword evidence="4" id="KW-0137">Centromere</keyword>
<dbReference type="PROSITE" id="PS50011">
    <property type="entry name" value="PROTEIN_KINASE_DOM"/>
    <property type="match status" value="1"/>
</dbReference>
<evidence type="ECO:0000256" key="3">
    <source>
        <dbReference type="ARBA" id="ARBA00022838"/>
    </source>
</evidence>
<dbReference type="EMBL" id="ML991840">
    <property type="protein sequence ID" value="KAF2230520.1"/>
    <property type="molecule type" value="Genomic_DNA"/>
</dbReference>
<dbReference type="AlphaFoldDB" id="A0A6A6GYG6"/>
<dbReference type="InterPro" id="IPR013212">
    <property type="entry name" value="Mad3/Bub1_I"/>
</dbReference>
<dbReference type="GO" id="GO:0051754">
    <property type="term" value="P:meiotic sister chromatid cohesion, centromeric"/>
    <property type="evidence" value="ECO:0007669"/>
    <property type="project" value="TreeGrafter"/>
</dbReference>
<feature type="compositionally biased region" description="Basic and acidic residues" evidence="5">
    <location>
        <begin position="572"/>
        <end position="609"/>
    </location>
</feature>
<evidence type="ECO:0000259" key="6">
    <source>
        <dbReference type="PROSITE" id="PS50011"/>
    </source>
</evidence>
<dbReference type="PANTHER" id="PTHR14030">
    <property type="entry name" value="MITOTIC CHECKPOINT SERINE/THREONINE-PROTEIN KINASE BUB1"/>
    <property type="match status" value="1"/>
</dbReference>
<dbReference type="Pfam" id="PF08171">
    <property type="entry name" value="Mad3_BUB1_II"/>
    <property type="match status" value="1"/>
</dbReference>
<dbReference type="SUPFAM" id="SSF56112">
    <property type="entry name" value="Protein kinase-like (PK-like)"/>
    <property type="match status" value="1"/>
</dbReference>
<evidence type="ECO:0000313" key="8">
    <source>
        <dbReference type="EMBL" id="KAF2230520.1"/>
    </source>
</evidence>
<dbReference type="OrthoDB" id="248495at2759"/>
<dbReference type="Gene3D" id="1.25.40.430">
    <property type="match status" value="1"/>
</dbReference>
<dbReference type="InterPro" id="IPR012572">
    <property type="entry name" value="Mad3/Bub1_II"/>
</dbReference>
<dbReference type="FunFam" id="1.25.40.430:FF:000003">
    <property type="entry name" value="Checkpoint serine/threonine-protein kinase BUB1"/>
    <property type="match status" value="1"/>
</dbReference>
<dbReference type="SMART" id="SM00777">
    <property type="entry name" value="Mad3_BUB1_I"/>
    <property type="match status" value="1"/>
</dbReference>
<evidence type="ECO:0000256" key="5">
    <source>
        <dbReference type="SAM" id="MobiDB-lite"/>
    </source>
</evidence>
<proteinExistence type="predicted"/>
<dbReference type="GO" id="GO:0005524">
    <property type="term" value="F:ATP binding"/>
    <property type="evidence" value="ECO:0007669"/>
    <property type="project" value="InterPro"/>
</dbReference>
<dbReference type="Pfam" id="PF00069">
    <property type="entry name" value="Pkinase"/>
    <property type="match status" value="1"/>
</dbReference>
<feature type="region of interest" description="Disordered" evidence="5">
    <location>
        <begin position="197"/>
        <end position="221"/>
    </location>
</feature>
<dbReference type="SMART" id="SM00220">
    <property type="entry name" value="S_TKc"/>
    <property type="match status" value="1"/>
</dbReference>
<feature type="region of interest" description="Disordered" evidence="5">
    <location>
        <begin position="486"/>
        <end position="619"/>
    </location>
</feature>
<dbReference type="CDD" id="cd13981">
    <property type="entry name" value="STKc_Bub1_BubR1"/>
    <property type="match status" value="1"/>
</dbReference>
<feature type="region of interest" description="Disordered" evidence="5">
    <location>
        <begin position="233"/>
        <end position="299"/>
    </location>
</feature>
<dbReference type="InterPro" id="IPR011009">
    <property type="entry name" value="Kinase-like_dom_sf"/>
</dbReference>
<feature type="compositionally biased region" description="Polar residues" evidence="5">
    <location>
        <begin position="553"/>
        <end position="567"/>
    </location>
</feature>
<feature type="compositionally biased region" description="Basic and acidic residues" evidence="5">
    <location>
        <begin position="197"/>
        <end position="206"/>
    </location>
</feature>
<feature type="region of interest" description="Disordered" evidence="5">
    <location>
        <begin position="1079"/>
        <end position="1098"/>
    </location>
</feature>